<keyword evidence="1" id="KW-0472">Membrane</keyword>
<dbReference type="AlphaFoldDB" id="A0A7D5KB12"/>
<dbReference type="GeneID" id="56031673"/>
<gene>
    <name evidence="2" type="ORF">HYG82_00240</name>
</gene>
<keyword evidence="3" id="KW-1185">Reference proteome</keyword>
<protein>
    <submittedName>
        <fullName evidence="2">Uncharacterized protein</fullName>
    </submittedName>
</protein>
<dbReference type="Pfam" id="PF24368">
    <property type="entry name" value="DUF7524"/>
    <property type="match status" value="1"/>
</dbReference>
<keyword evidence="1" id="KW-0812">Transmembrane</keyword>
<accession>A0A7D5KB12</accession>
<organism evidence="2 3">
    <name type="scientific">Natrinema halophilum</name>
    <dbReference type="NCBI Taxonomy" id="1699371"/>
    <lineage>
        <taxon>Archaea</taxon>
        <taxon>Methanobacteriati</taxon>
        <taxon>Methanobacteriota</taxon>
        <taxon>Stenosarchaea group</taxon>
        <taxon>Halobacteria</taxon>
        <taxon>Halobacteriales</taxon>
        <taxon>Natrialbaceae</taxon>
        <taxon>Natrinema</taxon>
    </lineage>
</organism>
<dbReference type="InterPro" id="IPR055946">
    <property type="entry name" value="DUF7524"/>
</dbReference>
<dbReference type="EMBL" id="CP058601">
    <property type="protein sequence ID" value="QLG47381.1"/>
    <property type="molecule type" value="Genomic_DNA"/>
</dbReference>
<feature type="transmembrane region" description="Helical" evidence="1">
    <location>
        <begin position="175"/>
        <end position="195"/>
    </location>
</feature>
<dbReference type="RefSeq" id="WP_179259124.1">
    <property type="nucleotide sequence ID" value="NZ_CP058601.1"/>
</dbReference>
<evidence type="ECO:0000313" key="3">
    <source>
        <dbReference type="Proteomes" id="UP000509241"/>
    </source>
</evidence>
<proteinExistence type="predicted"/>
<reference evidence="2 3" key="1">
    <citation type="submission" date="2020-07" db="EMBL/GenBank/DDBJ databases">
        <authorList>
            <person name="Cui H."/>
        </authorList>
    </citation>
    <scope>NUCLEOTIDE SEQUENCE [LARGE SCALE GENOMIC DNA]</scope>
    <source>
        <strain evidence="2 3">YPL8</strain>
    </source>
</reference>
<evidence type="ECO:0000256" key="1">
    <source>
        <dbReference type="SAM" id="Phobius"/>
    </source>
</evidence>
<dbReference type="OrthoDB" id="282430at2157"/>
<evidence type="ECO:0000313" key="2">
    <source>
        <dbReference type="EMBL" id="QLG47381.1"/>
    </source>
</evidence>
<sequence>MPRTEVTVHVNRGNADALEPAAGTLETDGSVALRLQGHVSPAHVHCRLDGDLERIASIEQSNYYVEPDAVTTVPVVVDADTIDQPIDGRLEVVTGYGSESVTIDVTVVPGPPAVDIDDSLSEPTRREPDSTALEDAIDQFTAVSGLEPASLAVVALGVVAIVIATTTAATIASPIATAGLGIVVVGVVVAFLLLVW</sequence>
<dbReference type="KEGG" id="haly:HYG82_00240"/>
<dbReference type="Proteomes" id="UP000509241">
    <property type="component" value="Chromosome"/>
</dbReference>
<feature type="transmembrane region" description="Helical" evidence="1">
    <location>
        <begin position="149"/>
        <end position="169"/>
    </location>
</feature>
<name>A0A7D5KB12_9EURY</name>
<keyword evidence="1" id="KW-1133">Transmembrane helix</keyword>